<evidence type="ECO:0000313" key="13">
    <source>
        <dbReference type="Proteomes" id="UP000076268"/>
    </source>
</evidence>
<dbReference type="Pfam" id="PF02541">
    <property type="entry name" value="Ppx-GppA"/>
    <property type="match status" value="1"/>
</dbReference>
<gene>
    <name evidence="12" type="ORF">AXX12_17190</name>
</gene>
<evidence type="ECO:0000256" key="1">
    <source>
        <dbReference type="ARBA" id="ARBA00007125"/>
    </source>
</evidence>
<dbReference type="STRING" id="1794912.AXX12_17190"/>
<evidence type="ECO:0000256" key="4">
    <source>
        <dbReference type="ARBA" id="ARBA00017249"/>
    </source>
</evidence>
<dbReference type="InterPro" id="IPR030673">
    <property type="entry name" value="PyroPPase_GppA_Ppx"/>
</dbReference>
<dbReference type="PANTHER" id="PTHR30005:SF0">
    <property type="entry name" value="RETROGRADE REGULATION PROTEIN 2"/>
    <property type="match status" value="1"/>
</dbReference>
<dbReference type="AlphaFoldDB" id="A0A154BV40"/>
<keyword evidence="13" id="KW-1185">Reference proteome</keyword>
<dbReference type="OrthoDB" id="9807195at2"/>
<sequence>MTERIAIIDLGSNSARLIVMHIYANGAYNLVYHQKDPVRLSEGMSSEHLLQPGAMERAIATMQVFAHMCNLFNVDRVLAVATAAVRNARNGGDFVREVEKRTGITLEVISGDTEALLGYIGVINTIAVNDAVLFDLGGGSTELTLVRNSKPEKMISLPFGAVYLTEKFQTADRVTEGQLADLRKFVSEQLAQVPWLKKLALPIVGIGGTARNIAKMDQKRKNYPFNKVHNYRLGRLSFDELWRALMVTSLGQRRKFPGLSTERADIIVAGSTIVKGLFDVTLGTHLIISGCGVREGLFWRDYLSRNGGSQTIDDILMHSTDNMLRFYKGDINHCHQVARLALSMFDGWQELHNLDDRSRKLLHVASLLHDIGITINYYDHPRHSAYLVENARLFGLTHREQMLTAVIAGWHNGPTKFVRNRIYGEFFDEIDWQTAKKLSLILAIAESLDTTQMQLIKSVGASLEDGNAILDLQGTQASVERQSLERMVRWFRKEMNTELIVK</sequence>
<dbReference type="InterPro" id="IPR050273">
    <property type="entry name" value="GppA/Ppx_hydrolase"/>
</dbReference>
<dbReference type="InterPro" id="IPR003695">
    <property type="entry name" value="Ppx_GppA_N"/>
</dbReference>
<proteinExistence type="inferred from homology"/>
<dbReference type="RefSeq" id="WP_066237610.1">
    <property type="nucleotide sequence ID" value="NZ_LSGP01000006.1"/>
</dbReference>
<dbReference type="GO" id="GO:0006357">
    <property type="term" value="P:regulation of transcription by RNA polymerase II"/>
    <property type="evidence" value="ECO:0007669"/>
    <property type="project" value="TreeGrafter"/>
</dbReference>
<evidence type="ECO:0000256" key="6">
    <source>
        <dbReference type="ARBA" id="ARBA00023016"/>
    </source>
</evidence>
<evidence type="ECO:0000256" key="5">
    <source>
        <dbReference type="ARBA" id="ARBA00022801"/>
    </source>
</evidence>
<dbReference type="CDD" id="cd24052">
    <property type="entry name" value="ASKHA_NBD_HpPPX-GppA-like"/>
    <property type="match status" value="1"/>
</dbReference>
<feature type="domain" description="Ppx/GppA phosphatase N-terminal" evidence="10">
    <location>
        <begin position="25"/>
        <end position="302"/>
    </location>
</feature>
<evidence type="ECO:0000256" key="8">
    <source>
        <dbReference type="ARBA" id="ARBA00030945"/>
    </source>
</evidence>
<comment type="similarity">
    <text evidence="1">Belongs to the GppA/Ppx family.</text>
</comment>
<accession>A0A154BV40</accession>
<evidence type="ECO:0000256" key="7">
    <source>
        <dbReference type="ARBA" id="ARBA00030019"/>
    </source>
</evidence>
<dbReference type="InterPro" id="IPR043129">
    <property type="entry name" value="ATPase_NBD"/>
</dbReference>
<dbReference type="SUPFAM" id="SSF109604">
    <property type="entry name" value="HD-domain/PDEase-like"/>
    <property type="match status" value="1"/>
</dbReference>
<dbReference type="Gene3D" id="1.10.3210.10">
    <property type="entry name" value="Hypothetical protein af1432"/>
    <property type="match status" value="1"/>
</dbReference>
<name>A0A154BV40_ANASB</name>
<comment type="caution">
    <text evidence="12">The sequence shown here is derived from an EMBL/GenBank/DDBJ whole genome shotgun (WGS) entry which is preliminary data.</text>
</comment>
<dbReference type="InterPro" id="IPR048950">
    <property type="entry name" value="Ppx_GppA_C"/>
</dbReference>
<evidence type="ECO:0000256" key="3">
    <source>
        <dbReference type="ARBA" id="ARBA00014415"/>
    </source>
</evidence>
<comment type="similarity">
    <text evidence="2">Belongs to the heat shock protein 70 family.</text>
</comment>
<dbReference type="InterPro" id="IPR003607">
    <property type="entry name" value="HD/PDEase_dom"/>
</dbReference>
<dbReference type="Proteomes" id="UP000076268">
    <property type="component" value="Unassembled WGS sequence"/>
</dbReference>
<organism evidence="12 13">
    <name type="scientific">Anaerosporomusa subterranea</name>
    <dbReference type="NCBI Taxonomy" id="1794912"/>
    <lineage>
        <taxon>Bacteria</taxon>
        <taxon>Bacillati</taxon>
        <taxon>Bacillota</taxon>
        <taxon>Negativicutes</taxon>
        <taxon>Acetonemataceae</taxon>
        <taxon>Anaerosporomusa</taxon>
    </lineage>
</organism>
<dbReference type="InterPro" id="IPR018181">
    <property type="entry name" value="Heat_shock_70_CS"/>
</dbReference>
<dbReference type="CDD" id="cd00077">
    <property type="entry name" value="HDc"/>
    <property type="match status" value="1"/>
</dbReference>
<evidence type="ECO:0000256" key="2">
    <source>
        <dbReference type="ARBA" id="ARBA00007381"/>
    </source>
</evidence>
<evidence type="ECO:0000259" key="11">
    <source>
        <dbReference type="Pfam" id="PF21447"/>
    </source>
</evidence>
<dbReference type="PROSITE" id="PS00329">
    <property type="entry name" value="HSP70_2"/>
    <property type="match status" value="1"/>
</dbReference>
<reference evidence="12 13" key="1">
    <citation type="submission" date="2016-02" db="EMBL/GenBank/DDBJ databases">
        <title>Anaerosporomusa subterraneum gen. nov., sp. nov., a spore-forming obligate anaerobe isolated from saprolite.</title>
        <authorList>
            <person name="Choi J.K."/>
            <person name="Shah M."/>
            <person name="Yee N."/>
        </authorList>
    </citation>
    <scope>NUCLEOTIDE SEQUENCE [LARGE SCALE GENOMIC DNA]</scope>
    <source>
        <strain evidence="12 13">RU4</strain>
    </source>
</reference>
<dbReference type="SUPFAM" id="SSF53067">
    <property type="entry name" value="Actin-like ATPase domain"/>
    <property type="match status" value="2"/>
</dbReference>
<keyword evidence="6" id="KW-0346">Stress response</keyword>
<dbReference type="Pfam" id="PF21447">
    <property type="entry name" value="Ppx-GppA_III"/>
    <property type="match status" value="1"/>
</dbReference>
<dbReference type="Gene3D" id="3.30.420.40">
    <property type="match status" value="1"/>
</dbReference>
<dbReference type="Gene3D" id="3.30.420.150">
    <property type="entry name" value="Exopolyphosphatase. Domain 2"/>
    <property type="match status" value="1"/>
</dbReference>
<feature type="domain" description="Ppx/GppA phosphatase C-terminal" evidence="11">
    <location>
        <begin position="318"/>
        <end position="485"/>
    </location>
</feature>
<protein>
    <recommendedName>
        <fullName evidence="3">Chaperone protein DnaK</fullName>
    </recommendedName>
    <alternativeName>
        <fullName evidence="4">Chaperone protein dnaK</fullName>
    </alternativeName>
    <alternativeName>
        <fullName evidence="9">HSP70</fullName>
    </alternativeName>
    <alternativeName>
        <fullName evidence="8">Heat shock 70 kDa protein</fullName>
    </alternativeName>
    <alternativeName>
        <fullName evidence="7">Heat shock protein 70</fullName>
    </alternativeName>
</protein>
<evidence type="ECO:0000259" key="10">
    <source>
        <dbReference type="Pfam" id="PF02541"/>
    </source>
</evidence>
<dbReference type="EMBL" id="LSGP01000006">
    <property type="protein sequence ID" value="KYZ77799.1"/>
    <property type="molecule type" value="Genomic_DNA"/>
</dbReference>
<keyword evidence="5" id="KW-0378">Hydrolase</keyword>
<dbReference type="GO" id="GO:0016787">
    <property type="term" value="F:hydrolase activity"/>
    <property type="evidence" value="ECO:0007669"/>
    <property type="project" value="UniProtKB-KW"/>
</dbReference>
<evidence type="ECO:0000313" key="12">
    <source>
        <dbReference type="EMBL" id="KYZ77799.1"/>
    </source>
</evidence>
<evidence type="ECO:0000256" key="9">
    <source>
        <dbReference type="ARBA" id="ARBA00033103"/>
    </source>
</evidence>
<dbReference type="PANTHER" id="PTHR30005">
    <property type="entry name" value="EXOPOLYPHOSPHATASE"/>
    <property type="match status" value="1"/>
</dbReference>
<dbReference type="PIRSF" id="PIRSF001267">
    <property type="entry name" value="Pyrophosphatase_GppA_Ppx"/>
    <property type="match status" value="1"/>
</dbReference>